<comment type="pathway">
    <text evidence="2 17">Cell wall biogenesis; peptidoglycan biosynthesis.</text>
</comment>
<dbReference type="PANTHER" id="PTHR43344">
    <property type="entry name" value="PHOSPHOSERINE PHOSPHATASE"/>
    <property type="match status" value="1"/>
</dbReference>
<sequence length="376" mass="41020">MNDLRLEVSIDDQRLRLYRGAELEREYLVSTATKGAGFTEGSYRTPTGRFVIVQKIGDGEPAGTIFKSRQPVGQWQPGEACDQDLVLTRIIRISGLQAESANTFDRFIYFHGTNQEEKLGTPASCGCIRLSNTDIIDLHDRVEPGMIVEIPPPTCSRGKLIFFDCDSTLSSIEGIDELGRARGAEVFKMVEHLTHQAMNGEVPIGEVFGRRMEIIRPDLATADAVARLYLETIVPGAPEVIARLKARGWTPVILSGGFAPLIRPLADALGIEHVEAVPLHFHADGSYAGYGEGYPTTRNGGKPEVIREWKRAILPESVVMVGDGISDLEAKPEVDLFIGFGGVVARKAVEEGADAWITDMSDFANIKLPGSDPFPA</sequence>
<name>A0ABT3GP92_9BACT</name>
<comment type="caution">
    <text evidence="19">The sequence shown here is derived from an EMBL/GenBank/DDBJ whole genome shotgun (WGS) entry which is preliminary data.</text>
</comment>
<comment type="catalytic activity">
    <reaction evidence="16">
        <text>O-phospho-D-serine + H2O = D-serine + phosphate</text>
        <dbReference type="Rhea" id="RHEA:24873"/>
        <dbReference type="ChEBI" id="CHEBI:15377"/>
        <dbReference type="ChEBI" id="CHEBI:35247"/>
        <dbReference type="ChEBI" id="CHEBI:43474"/>
        <dbReference type="ChEBI" id="CHEBI:58680"/>
        <dbReference type="EC" id="3.1.3.3"/>
    </reaction>
</comment>
<gene>
    <name evidence="19" type="ORF">OKA05_22420</name>
</gene>
<evidence type="ECO:0000256" key="3">
    <source>
        <dbReference type="ARBA" id="ARBA00005135"/>
    </source>
</evidence>
<evidence type="ECO:0000256" key="15">
    <source>
        <dbReference type="ARBA" id="ARBA00048138"/>
    </source>
</evidence>
<dbReference type="InterPro" id="IPR023214">
    <property type="entry name" value="HAD_sf"/>
</dbReference>
<keyword evidence="8" id="KW-0479">Metal-binding</keyword>
<evidence type="ECO:0000256" key="12">
    <source>
        <dbReference type="ARBA" id="ARBA00022984"/>
    </source>
</evidence>
<evidence type="ECO:0000256" key="7">
    <source>
        <dbReference type="ARBA" id="ARBA00022679"/>
    </source>
</evidence>
<protein>
    <recommendedName>
        <fullName evidence="5">phosphoserine phosphatase</fullName>
        <ecNumber evidence="5">3.1.3.3</ecNumber>
    </recommendedName>
</protein>
<feature type="domain" description="L,D-TPase catalytic" evidence="18">
    <location>
        <begin position="4"/>
        <end position="151"/>
    </location>
</feature>
<keyword evidence="11 17" id="KW-0133">Cell shape</keyword>
<dbReference type="EMBL" id="JAPDDT010000013">
    <property type="protein sequence ID" value="MCW1925332.1"/>
    <property type="molecule type" value="Genomic_DNA"/>
</dbReference>
<keyword evidence="13" id="KW-0718">Serine biosynthesis</keyword>
<dbReference type="InterPro" id="IPR038063">
    <property type="entry name" value="Transpep_catalytic_dom"/>
</dbReference>
<feature type="active site" description="Proton donor/acceptor" evidence="17">
    <location>
        <position position="111"/>
    </location>
</feature>
<keyword evidence="14 17" id="KW-0961">Cell wall biogenesis/degradation</keyword>
<comment type="pathway">
    <text evidence="3">Amino-acid biosynthesis; L-serine biosynthesis; L-serine from 3-phospho-D-glycerate: step 3/3.</text>
</comment>
<evidence type="ECO:0000259" key="18">
    <source>
        <dbReference type="PROSITE" id="PS52029"/>
    </source>
</evidence>
<keyword evidence="20" id="KW-1185">Reference proteome</keyword>
<comment type="similarity">
    <text evidence="4">Belongs to the YkuD family.</text>
</comment>
<evidence type="ECO:0000256" key="6">
    <source>
        <dbReference type="ARBA" id="ARBA00022605"/>
    </source>
</evidence>
<evidence type="ECO:0000256" key="9">
    <source>
        <dbReference type="ARBA" id="ARBA00022801"/>
    </source>
</evidence>
<feature type="active site" description="Nucleophile" evidence="17">
    <location>
        <position position="127"/>
    </location>
</feature>
<evidence type="ECO:0000256" key="8">
    <source>
        <dbReference type="ARBA" id="ARBA00022723"/>
    </source>
</evidence>
<dbReference type="EC" id="3.1.3.3" evidence="5"/>
<dbReference type="PROSITE" id="PS52029">
    <property type="entry name" value="LD_TPASE"/>
    <property type="match status" value="1"/>
</dbReference>
<evidence type="ECO:0000256" key="1">
    <source>
        <dbReference type="ARBA" id="ARBA00001946"/>
    </source>
</evidence>
<dbReference type="Gene3D" id="1.10.150.210">
    <property type="entry name" value="Phosphoserine phosphatase, domain 2"/>
    <property type="match status" value="1"/>
</dbReference>
<keyword evidence="6" id="KW-0028">Amino-acid biosynthesis</keyword>
<dbReference type="PANTHER" id="PTHR43344:SF2">
    <property type="entry name" value="PHOSPHOSERINE PHOSPHATASE"/>
    <property type="match status" value="1"/>
</dbReference>
<comment type="catalytic activity">
    <reaction evidence="15">
        <text>O-phospho-L-serine + H2O = L-serine + phosphate</text>
        <dbReference type="Rhea" id="RHEA:21208"/>
        <dbReference type="ChEBI" id="CHEBI:15377"/>
        <dbReference type="ChEBI" id="CHEBI:33384"/>
        <dbReference type="ChEBI" id="CHEBI:43474"/>
        <dbReference type="ChEBI" id="CHEBI:57524"/>
        <dbReference type="EC" id="3.1.3.3"/>
    </reaction>
</comment>
<reference evidence="19 20" key="1">
    <citation type="submission" date="2022-10" db="EMBL/GenBank/DDBJ databases">
        <title>Luteolibacter arcticus strain CCTCC AB 2014275, whole genome shotgun sequencing project.</title>
        <authorList>
            <person name="Zhao G."/>
            <person name="Shen L."/>
        </authorList>
    </citation>
    <scope>NUCLEOTIDE SEQUENCE [LARGE SCALE GENOMIC DNA]</scope>
    <source>
        <strain evidence="19 20">CCTCC AB 2014275</strain>
    </source>
</reference>
<evidence type="ECO:0000256" key="13">
    <source>
        <dbReference type="ARBA" id="ARBA00023299"/>
    </source>
</evidence>
<keyword evidence="10" id="KW-0460">Magnesium</keyword>
<evidence type="ECO:0000313" key="20">
    <source>
        <dbReference type="Proteomes" id="UP001320876"/>
    </source>
</evidence>
<evidence type="ECO:0000256" key="14">
    <source>
        <dbReference type="ARBA" id="ARBA00023316"/>
    </source>
</evidence>
<comment type="cofactor">
    <cofactor evidence="1">
        <name>Mg(2+)</name>
        <dbReference type="ChEBI" id="CHEBI:18420"/>
    </cofactor>
</comment>
<dbReference type="Pfam" id="PF03734">
    <property type="entry name" value="YkuD"/>
    <property type="match status" value="1"/>
</dbReference>
<dbReference type="InterPro" id="IPR036412">
    <property type="entry name" value="HAD-like_sf"/>
</dbReference>
<dbReference type="NCBIfam" id="TIGR01488">
    <property type="entry name" value="HAD-SF-IB"/>
    <property type="match status" value="1"/>
</dbReference>
<keyword evidence="7" id="KW-0808">Transferase</keyword>
<dbReference type="Proteomes" id="UP001320876">
    <property type="component" value="Unassembled WGS sequence"/>
</dbReference>
<dbReference type="InterPro" id="IPR050582">
    <property type="entry name" value="HAD-like_SerB"/>
</dbReference>
<proteinExistence type="inferred from homology"/>
<dbReference type="Gene3D" id="2.40.440.10">
    <property type="entry name" value="L,D-transpeptidase catalytic domain-like"/>
    <property type="match status" value="1"/>
</dbReference>
<dbReference type="Gene3D" id="3.40.50.1000">
    <property type="entry name" value="HAD superfamily/HAD-like"/>
    <property type="match status" value="1"/>
</dbReference>
<evidence type="ECO:0000256" key="10">
    <source>
        <dbReference type="ARBA" id="ARBA00022842"/>
    </source>
</evidence>
<evidence type="ECO:0000256" key="17">
    <source>
        <dbReference type="PROSITE-ProRule" id="PRU01373"/>
    </source>
</evidence>
<evidence type="ECO:0000256" key="4">
    <source>
        <dbReference type="ARBA" id="ARBA00005992"/>
    </source>
</evidence>
<evidence type="ECO:0000256" key="16">
    <source>
        <dbReference type="ARBA" id="ARBA00048523"/>
    </source>
</evidence>
<evidence type="ECO:0000256" key="2">
    <source>
        <dbReference type="ARBA" id="ARBA00004752"/>
    </source>
</evidence>
<dbReference type="InterPro" id="IPR005490">
    <property type="entry name" value="LD_TPept_cat_dom"/>
</dbReference>
<dbReference type="SUPFAM" id="SSF56784">
    <property type="entry name" value="HAD-like"/>
    <property type="match status" value="1"/>
</dbReference>
<keyword evidence="9" id="KW-0378">Hydrolase</keyword>
<evidence type="ECO:0000256" key="5">
    <source>
        <dbReference type="ARBA" id="ARBA00012640"/>
    </source>
</evidence>
<keyword evidence="12 17" id="KW-0573">Peptidoglycan synthesis</keyword>
<evidence type="ECO:0000313" key="19">
    <source>
        <dbReference type="EMBL" id="MCW1925332.1"/>
    </source>
</evidence>
<dbReference type="Pfam" id="PF12710">
    <property type="entry name" value="HAD"/>
    <property type="match status" value="1"/>
</dbReference>
<dbReference type="RefSeq" id="WP_264489438.1">
    <property type="nucleotide sequence ID" value="NZ_JAPDDT010000013.1"/>
</dbReference>
<dbReference type="CDD" id="cd16913">
    <property type="entry name" value="YkuD_like"/>
    <property type="match status" value="1"/>
</dbReference>
<evidence type="ECO:0000256" key="11">
    <source>
        <dbReference type="ARBA" id="ARBA00022960"/>
    </source>
</evidence>
<organism evidence="19 20">
    <name type="scientific">Luteolibacter arcticus</name>
    <dbReference type="NCBI Taxonomy" id="1581411"/>
    <lineage>
        <taxon>Bacteria</taxon>
        <taxon>Pseudomonadati</taxon>
        <taxon>Verrucomicrobiota</taxon>
        <taxon>Verrucomicrobiia</taxon>
        <taxon>Verrucomicrobiales</taxon>
        <taxon>Verrucomicrobiaceae</taxon>
        <taxon>Luteolibacter</taxon>
    </lineage>
</organism>
<accession>A0ABT3GP92</accession>
<dbReference type="SUPFAM" id="SSF141523">
    <property type="entry name" value="L,D-transpeptidase catalytic domain-like"/>
    <property type="match status" value="1"/>
</dbReference>